<feature type="compositionally biased region" description="Polar residues" evidence="1">
    <location>
        <begin position="47"/>
        <end position="56"/>
    </location>
</feature>
<dbReference type="AlphaFoldDB" id="A0A1J7IMB8"/>
<proteinExistence type="predicted"/>
<evidence type="ECO:0000313" key="3">
    <source>
        <dbReference type="Proteomes" id="UP000182658"/>
    </source>
</evidence>
<dbReference type="EMBL" id="KV875126">
    <property type="protein sequence ID" value="OIW22273.1"/>
    <property type="molecule type" value="Genomic_DNA"/>
</dbReference>
<dbReference type="InParanoid" id="A0A1J7IMB8"/>
<keyword evidence="3" id="KW-1185">Reference proteome</keyword>
<evidence type="ECO:0000256" key="1">
    <source>
        <dbReference type="SAM" id="MobiDB-lite"/>
    </source>
</evidence>
<dbReference type="PROSITE" id="PS51257">
    <property type="entry name" value="PROKAR_LIPOPROTEIN"/>
    <property type="match status" value="1"/>
</dbReference>
<name>A0A1J7IMB8_9PEZI</name>
<protein>
    <submittedName>
        <fullName evidence="2">Uncharacterized protein</fullName>
    </submittedName>
</protein>
<feature type="region of interest" description="Disordered" evidence="1">
    <location>
        <begin position="1"/>
        <end position="89"/>
    </location>
</feature>
<gene>
    <name evidence="2" type="ORF">CONLIGDRAFT_720006</name>
</gene>
<accession>A0A1J7IMB8</accession>
<sequence length="154" mass="16511">MSKSSAKSLVAPAMQSAAAASSCGRRTQQGETEALGARGHEIKETIAQLTPTPSADHQQHQMQQRHQPTASMGGPDRHQLDQHSQNLDPSFVRTTGHVVDGLDDVTGYTEDLPVAEALLDHVKVSESAETKALEGQTKEVTEIVFLLELGASFL</sequence>
<organism evidence="2 3">
    <name type="scientific">Coniochaeta ligniaria NRRL 30616</name>
    <dbReference type="NCBI Taxonomy" id="1408157"/>
    <lineage>
        <taxon>Eukaryota</taxon>
        <taxon>Fungi</taxon>
        <taxon>Dikarya</taxon>
        <taxon>Ascomycota</taxon>
        <taxon>Pezizomycotina</taxon>
        <taxon>Sordariomycetes</taxon>
        <taxon>Sordariomycetidae</taxon>
        <taxon>Coniochaetales</taxon>
        <taxon>Coniochaetaceae</taxon>
        <taxon>Coniochaeta</taxon>
    </lineage>
</organism>
<evidence type="ECO:0000313" key="2">
    <source>
        <dbReference type="EMBL" id="OIW22273.1"/>
    </source>
</evidence>
<reference evidence="2 3" key="1">
    <citation type="submission" date="2016-10" db="EMBL/GenBank/DDBJ databases">
        <title>Draft genome sequence of Coniochaeta ligniaria NRRL30616, a lignocellulolytic fungus for bioabatement of inhibitors in plant biomass hydrolysates.</title>
        <authorList>
            <consortium name="DOE Joint Genome Institute"/>
            <person name="Jimenez D.J."/>
            <person name="Hector R.E."/>
            <person name="Riley R."/>
            <person name="Sun H."/>
            <person name="Grigoriev I.V."/>
            <person name="Van Elsas J.D."/>
            <person name="Nichols N.N."/>
        </authorList>
    </citation>
    <scope>NUCLEOTIDE SEQUENCE [LARGE SCALE GENOMIC DNA]</scope>
    <source>
        <strain evidence="2 3">NRRL 30616</strain>
    </source>
</reference>
<dbReference type="Proteomes" id="UP000182658">
    <property type="component" value="Unassembled WGS sequence"/>
</dbReference>
<feature type="compositionally biased region" description="Low complexity" evidence="1">
    <location>
        <begin position="8"/>
        <end position="22"/>
    </location>
</feature>